<dbReference type="Proteomes" id="UP000247755">
    <property type="component" value="Unassembled WGS sequence"/>
</dbReference>
<evidence type="ECO:0000256" key="5">
    <source>
        <dbReference type="ARBA" id="ARBA00022519"/>
    </source>
</evidence>
<dbReference type="EMBL" id="QJJY01000001">
    <property type="protein sequence ID" value="PXX41209.1"/>
    <property type="molecule type" value="Genomic_DNA"/>
</dbReference>
<dbReference type="InterPro" id="IPR050763">
    <property type="entry name" value="ABC_transporter_ATP-binding"/>
</dbReference>
<evidence type="ECO:0000256" key="4">
    <source>
        <dbReference type="ARBA" id="ARBA00022475"/>
    </source>
</evidence>
<keyword evidence="4" id="KW-1003">Cell membrane</keyword>
<keyword evidence="5" id="KW-0997">Cell inner membrane</keyword>
<dbReference type="PANTHER" id="PTHR42711">
    <property type="entry name" value="ABC TRANSPORTER ATP-BINDING PROTEIN"/>
    <property type="match status" value="1"/>
</dbReference>
<name>A0A318J0C0_BURPY</name>
<gene>
    <name evidence="9" type="ORF">NA66_1001819</name>
</gene>
<keyword evidence="6" id="KW-0547">Nucleotide-binding</keyword>
<organism evidence="9 10">
    <name type="scientific">Burkholderia pyrrocinia</name>
    <name type="common">Pseudomonas pyrrocinia</name>
    <dbReference type="NCBI Taxonomy" id="60550"/>
    <lineage>
        <taxon>Bacteria</taxon>
        <taxon>Pseudomonadati</taxon>
        <taxon>Pseudomonadota</taxon>
        <taxon>Betaproteobacteria</taxon>
        <taxon>Burkholderiales</taxon>
        <taxon>Burkholderiaceae</taxon>
        <taxon>Burkholderia</taxon>
        <taxon>Burkholderia cepacia complex</taxon>
    </lineage>
</organism>
<evidence type="ECO:0000313" key="10">
    <source>
        <dbReference type="Proteomes" id="UP000247755"/>
    </source>
</evidence>
<reference evidence="9 10" key="1">
    <citation type="submission" date="2018-05" db="EMBL/GenBank/DDBJ databases">
        <title>Comparative genomics of bacterial root endophytes of switchgrass collected from native prairies over two seasons.</title>
        <authorList>
            <person name="Tang Y."/>
        </authorList>
    </citation>
    <scope>NUCLEOTIDE SEQUENCE [LARGE SCALE GENOMIC DNA]</scope>
    <source>
        <strain evidence="9 10">NFIX32</strain>
    </source>
</reference>
<keyword evidence="3" id="KW-0536">Nodulation</keyword>
<dbReference type="SUPFAM" id="SSF52540">
    <property type="entry name" value="P-loop containing nucleoside triphosphate hydrolases"/>
    <property type="match status" value="1"/>
</dbReference>
<evidence type="ECO:0000313" key="9">
    <source>
        <dbReference type="EMBL" id="PXX41209.1"/>
    </source>
</evidence>
<dbReference type="InterPro" id="IPR003593">
    <property type="entry name" value="AAA+_ATPase"/>
</dbReference>
<proteinExistence type="inferred from homology"/>
<evidence type="ECO:0000256" key="2">
    <source>
        <dbReference type="ARBA" id="ARBA00022448"/>
    </source>
</evidence>
<dbReference type="Pfam" id="PF00005">
    <property type="entry name" value="ABC_tran"/>
    <property type="match status" value="1"/>
</dbReference>
<evidence type="ECO:0000259" key="8">
    <source>
        <dbReference type="PROSITE" id="PS50893"/>
    </source>
</evidence>
<dbReference type="PROSITE" id="PS50893">
    <property type="entry name" value="ABC_TRANSPORTER_2"/>
    <property type="match status" value="1"/>
</dbReference>
<comment type="similarity">
    <text evidence="1">Belongs to the ABC transporter superfamily.</text>
</comment>
<dbReference type="InterPro" id="IPR003439">
    <property type="entry name" value="ABC_transporter-like_ATP-bd"/>
</dbReference>
<sequence length="324" mass="35617">MSVSTQQNSIAARGLSKKFGDLVVLDEVELTVRPGEMFALLGPNGAGKTTFFSILSTLRKPTSGALEVYGRDVVKERAWVRRHIGIVFQEPALADILSVRKNLNLMTHFYGLPRAIARQRTEEILASLELTDVADRPARQLSGGQRRRLELARALIADPALLCLDEATLGLDLTARRLFWSKVRELADAGKTVFFTTHYMEEADVADRIALIDKGRIVAIDTPQALKAQVGGGIIQLSTDNDALAHDWLVERGYAVDSDESGLCITGRNLSNMVPDLVRDLPARVEKVEVREPSLEDVFLLLTGHSLVNGQRVGKRNVKEGLVA</sequence>
<accession>A0A318J0C0</accession>
<dbReference type="Gene3D" id="3.40.50.300">
    <property type="entry name" value="P-loop containing nucleotide triphosphate hydrolases"/>
    <property type="match status" value="1"/>
</dbReference>
<keyword evidence="2" id="KW-0813">Transport</keyword>
<protein>
    <submittedName>
        <fullName evidence="9">ABC-2 type transport system ATP-binding protein</fullName>
    </submittedName>
</protein>
<dbReference type="InterPro" id="IPR027417">
    <property type="entry name" value="P-loop_NTPase"/>
</dbReference>
<dbReference type="AlphaFoldDB" id="A0A318J0C0"/>
<keyword evidence="5" id="KW-0472">Membrane</keyword>
<evidence type="ECO:0000256" key="7">
    <source>
        <dbReference type="ARBA" id="ARBA00022840"/>
    </source>
</evidence>
<dbReference type="InterPro" id="IPR017871">
    <property type="entry name" value="ABC_transporter-like_CS"/>
</dbReference>
<dbReference type="PANTHER" id="PTHR42711:SF5">
    <property type="entry name" value="ABC TRANSPORTER ATP-BINDING PROTEIN NATA"/>
    <property type="match status" value="1"/>
</dbReference>
<evidence type="ECO:0000256" key="6">
    <source>
        <dbReference type="ARBA" id="ARBA00022741"/>
    </source>
</evidence>
<evidence type="ECO:0000256" key="3">
    <source>
        <dbReference type="ARBA" id="ARBA00022458"/>
    </source>
</evidence>
<evidence type="ECO:0000256" key="1">
    <source>
        <dbReference type="ARBA" id="ARBA00005417"/>
    </source>
</evidence>
<dbReference type="PROSITE" id="PS00211">
    <property type="entry name" value="ABC_TRANSPORTER_1"/>
    <property type="match status" value="1"/>
</dbReference>
<keyword evidence="7 9" id="KW-0067">ATP-binding</keyword>
<feature type="domain" description="ABC transporter" evidence="8">
    <location>
        <begin position="10"/>
        <end position="239"/>
    </location>
</feature>
<dbReference type="GO" id="GO:0005524">
    <property type="term" value="F:ATP binding"/>
    <property type="evidence" value="ECO:0007669"/>
    <property type="project" value="UniProtKB-KW"/>
</dbReference>
<comment type="caution">
    <text evidence="9">The sequence shown here is derived from an EMBL/GenBank/DDBJ whole genome shotgun (WGS) entry which is preliminary data.</text>
</comment>
<dbReference type="GO" id="GO:0016887">
    <property type="term" value="F:ATP hydrolysis activity"/>
    <property type="evidence" value="ECO:0007669"/>
    <property type="project" value="InterPro"/>
</dbReference>
<dbReference type="SMART" id="SM00382">
    <property type="entry name" value="AAA"/>
    <property type="match status" value="1"/>
</dbReference>